<proteinExistence type="predicted"/>
<dbReference type="Proteomes" id="UP000627101">
    <property type="component" value="Segment"/>
</dbReference>
<accession>A0A891M1D3</accession>
<keyword evidence="1" id="KW-0472">Membrane</keyword>
<keyword evidence="1" id="KW-0812">Transmembrane</keyword>
<feature type="transmembrane region" description="Helical" evidence="1">
    <location>
        <begin position="24"/>
        <end position="48"/>
    </location>
</feature>
<reference evidence="2" key="1">
    <citation type="journal article" date="2021" name="Arch. Virol.">
        <title>Characterisation of an Australian fowlpox virus carrying a near-full-length provirus of reticuloendotheliosis virus.</title>
        <authorList>
            <person name="Sarker S."/>
            <person name="Athukorala A."/>
            <person name="Bowden T.R."/>
            <person name="Boyle D.B."/>
        </authorList>
    </citation>
    <scope>NUCLEOTIDE SEQUENCE</scope>
    <source>
        <strain evidence="2">FWPV-S</strain>
    </source>
</reference>
<organism evidence="2">
    <name type="scientific">Fowlpox virus</name>
    <name type="common">FPV</name>
    <dbReference type="NCBI Taxonomy" id="10261"/>
    <lineage>
        <taxon>Viruses</taxon>
        <taxon>Varidnaviria</taxon>
        <taxon>Bamfordvirae</taxon>
        <taxon>Nucleocytoviricota</taxon>
        <taxon>Pokkesviricetes</taxon>
        <taxon>Chitovirales</taxon>
        <taxon>Poxviridae</taxon>
        <taxon>Chordopoxvirinae</taxon>
        <taxon>Avipoxvirus</taxon>
        <taxon>Avipoxvirus fowlpox</taxon>
    </lineage>
</organism>
<keyword evidence="1" id="KW-1133">Transmembrane helix</keyword>
<evidence type="ECO:0000313" key="2">
    <source>
        <dbReference type="EMBL" id="QRM13793.1"/>
    </source>
</evidence>
<dbReference type="EMBL" id="MW142017">
    <property type="protein sequence ID" value="QRM13793.1"/>
    <property type="molecule type" value="Genomic_DNA"/>
</dbReference>
<evidence type="ECO:0000256" key="1">
    <source>
        <dbReference type="SAM" id="Phobius"/>
    </source>
</evidence>
<name>A0A891M1D3_FOWPV</name>
<protein>
    <submittedName>
        <fullName evidence="2">Uncharacterized protein</fullName>
    </submittedName>
</protein>
<sequence>MIITLFLVVVSIRSSTTTSKHFLTFLAISSHSCFFITFTVIEICYHIIEFDISLSSYNHR</sequence>
<organismHost>
    <name type="scientific">Vertebrata</name>
    <name type="common">vertebrates</name>
    <dbReference type="NCBI Taxonomy" id="7742"/>
</organismHost>